<reference evidence="2 3" key="1">
    <citation type="submission" date="2019-03" db="EMBL/GenBank/DDBJ databases">
        <title>Genomic Encyclopedia of Type Strains, Phase IV (KMG-IV): sequencing the most valuable type-strain genomes for metagenomic binning, comparative biology and taxonomic classification.</title>
        <authorList>
            <person name="Goeker M."/>
        </authorList>
    </citation>
    <scope>NUCLEOTIDE SEQUENCE [LARGE SCALE GENOMIC DNA]</scope>
    <source>
        <strain evidence="2 3">DSM 21100</strain>
    </source>
</reference>
<keyword evidence="1" id="KW-1133">Transmembrane helix</keyword>
<dbReference type="OrthoDB" id="329514at2"/>
<dbReference type="EMBL" id="SMAD01000011">
    <property type="protein sequence ID" value="TCS85678.1"/>
    <property type="molecule type" value="Genomic_DNA"/>
</dbReference>
<comment type="caution">
    <text evidence="2">The sequence shown here is derived from an EMBL/GenBank/DDBJ whole genome shotgun (WGS) entry which is preliminary data.</text>
</comment>
<organism evidence="2 3">
    <name type="scientific">Anseongella ginsenosidimutans</name>
    <dbReference type="NCBI Taxonomy" id="496056"/>
    <lineage>
        <taxon>Bacteria</taxon>
        <taxon>Pseudomonadati</taxon>
        <taxon>Bacteroidota</taxon>
        <taxon>Sphingobacteriia</taxon>
        <taxon>Sphingobacteriales</taxon>
        <taxon>Sphingobacteriaceae</taxon>
        <taxon>Anseongella</taxon>
    </lineage>
</organism>
<gene>
    <name evidence="2" type="ORF">EDD80_11180</name>
</gene>
<keyword evidence="1" id="KW-0472">Membrane</keyword>
<dbReference type="Proteomes" id="UP000295807">
    <property type="component" value="Unassembled WGS sequence"/>
</dbReference>
<sequence length="144" mass="15967">MYTGLTHFHSYWAYLAFLLLLVAIINSLLGLTGRKEFKPKDRKIAVFALAAVHIQALIGLVLYVLSPYLRLMAGDPSAAMGVASTRLLALEHPLINIIAVILITVGFSRHKKLAASPAKFKSIAIFYLIGLVLIISRIPWQNWL</sequence>
<evidence type="ECO:0008006" key="4">
    <source>
        <dbReference type="Google" id="ProtNLM"/>
    </source>
</evidence>
<name>A0A4R3KMU5_9SPHI</name>
<keyword evidence="3" id="KW-1185">Reference proteome</keyword>
<protein>
    <recommendedName>
        <fullName evidence="4">50S ribosomal protein L27</fullName>
    </recommendedName>
</protein>
<evidence type="ECO:0000313" key="2">
    <source>
        <dbReference type="EMBL" id="TCS85678.1"/>
    </source>
</evidence>
<keyword evidence="1" id="KW-0812">Transmembrane</keyword>
<dbReference type="RefSeq" id="WP_132130099.1">
    <property type="nucleotide sequence ID" value="NZ_CP042432.1"/>
</dbReference>
<accession>A0A4R3KMU5</accession>
<proteinExistence type="predicted"/>
<feature type="transmembrane region" description="Helical" evidence="1">
    <location>
        <begin position="120"/>
        <end position="140"/>
    </location>
</feature>
<feature type="transmembrane region" description="Helical" evidence="1">
    <location>
        <begin position="86"/>
        <end position="108"/>
    </location>
</feature>
<evidence type="ECO:0000313" key="3">
    <source>
        <dbReference type="Proteomes" id="UP000295807"/>
    </source>
</evidence>
<dbReference type="AlphaFoldDB" id="A0A4R3KMU5"/>
<feature type="transmembrane region" description="Helical" evidence="1">
    <location>
        <begin position="12"/>
        <end position="32"/>
    </location>
</feature>
<evidence type="ECO:0000256" key="1">
    <source>
        <dbReference type="SAM" id="Phobius"/>
    </source>
</evidence>
<feature type="transmembrane region" description="Helical" evidence="1">
    <location>
        <begin position="44"/>
        <end position="66"/>
    </location>
</feature>